<dbReference type="OrthoDB" id="5376590at2759"/>
<reference evidence="1 2" key="2">
    <citation type="submission" date="2018-11" db="EMBL/GenBank/DDBJ databases">
        <authorList>
            <consortium name="Pathogen Informatics"/>
        </authorList>
    </citation>
    <scope>NUCLEOTIDE SEQUENCE [LARGE SCALE GENOMIC DNA]</scope>
</reference>
<sequence length="193" mass="21884">MVVEDGPLFSSFLVELFTSLLIHGVSASLVPIRPIIQRYGMGEVSIKIRPASHRSEASRRSTGDFILEGDRIKGAKAALDEDARVCTNYSANYVEKTFNAFRHFNQGTAIFTLPHTPIKCAGAPQKVMYLFEDYLAEVCSCNTFFFFICGLKISNSFRRPSFMQWSEIHIDSPSSSLNIHCNEHRMHRGWLNR</sequence>
<protein>
    <submittedName>
        <fullName evidence="3">SET domain-containing protein</fullName>
    </submittedName>
</protein>
<dbReference type="InterPro" id="IPR015904">
    <property type="entry name" value="Sulphide_quinone_reductase"/>
</dbReference>
<dbReference type="PANTHER" id="PTHR10632">
    <property type="entry name" value="SULFIDE:QUINONE OXIDOREDUCTASE"/>
    <property type="match status" value="1"/>
</dbReference>
<dbReference type="InterPro" id="IPR036188">
    <property type="entry name" value="FAD/NAD-bd_sf"/>
</dbReference>
<dbReference type="WBParaSite" id="TTAC_0000258801-mRNA-1">
    <property type="protein sequence ID" value="TTAC_0000258801-mRNA-1"/>
    <property type="gene ID" value="TTAC_0000258801"/>
</dbReference>
<dbReference type="GO" id="GO:0071949">
    <property type="term" value="F:FAD binding"/>
    <property type="evidence" value="ECO:0007669"/>
    <property type="project" value="TreeGrafter"/>
</dbReference>
<dbReference type="STRING" id="6205.A0A0R3WP98"/>
<dbReference type="GO" id="GO:0070224">
    <property type="term" value="F:sulfide:quinone oxidoreductase activity"/>
    <property type="evidence" value="ECO:0007669"/>
    <property type="project" value="TreeGrafter"/>
</dbReference>
<reference evidence="3" key="1">
    <citation type="submission" date="2017-02" db="UniProtKB">
        <authorList>
            <consortium name="WormBaseParasite"/>
        </authorList>
    </citation>
    <scope>IDENTIFICATION</scope>
</reference>
<dbReference type="Gene3D" id="3.50.50.60">
    <property type="entry name" value="FAD/NAD(P)-binding domain"/>
    <property type="match status" value="1"/>
</dbReference>
<organism evidence="3">
    <name type="scientific">Hydatigena taeniaeformis</name>
    <name type="common">Feline tapeworm</name>
    <name type="synonym">Taenia taeniaeformis</name>
    <dbReference type="NCBI Taxonomy" id="6205"/>
    <lineage>
        <taxon>Eukaryota</taxon>
        <taxon>Metazoa</taxon>
        <taxon>Spiralia</taxon>
        <taxon>Lophotrochozoa</taxon>
        <taxon>Platyhelminthes</taxon>
        <taxon>Cestoda</taxon>
        <taxon>Eucestoda</taxon>
        <taxon>Cyclophyllidea</taxon>
        <taxon>Taeniidae</taxon>
        <taxon>Hydatigera</taxon>
    </lineage>
</organism>
<dbReference type="GO" id="GO:0070221">
    <property type="term" value="P:sulfide oxidation, using sulfide:quinone oxidoreductase"/>
    <property type="evidence" value="ECO:0007669"/>
    <property type="project" value="TreeGrafter"/>
</dbReference>
<dbReference type="EMBL" id="UYWX01001231">
    <property type="protein sequence ID" value="VDM20518.1"/>
    <property type="molecule type" value="Genomic_DNA"/>
</dbReference>
<dbReference type="Proteomes" id="UP000274429">
    <property type="component" value="Unassembled WGS sequence"/>
</dbReference>
<dbReference type="GO" id="GO:0005739">
    <property type="term" value="C:mitochondrion"/>
    <property type="evidence" value="ECO:0007669"/>
    <property type="project" value="TreeGrafter"/>
</dbReference>
<name>A0A0R3WP98_HYDTA</name>
<evidence type="ECO:0000313" key="2">
    <source>
        <dbReference type="Proteomes" id="UP000274429"/>
    </source>
</evidence>
<gene>
    <name evidence="1" type="ORF">TTAC_LOCUS2573</name>
</gene>
<keyword evidence="2" id="KW-1185">Reference proteome</keyword>
<dbReference type="AlphaFoldDB" id="A0A0R3WP98"/>
<evidence type="ECO:0000313" key="1">
    <source>
        <dbReference type="EMBL" id="VDM20518.1"/>
    </source>
</evidence>
<dbReference type="SUPFAM" id="SSF51905">
    <property type="entry name" value="FAD/NAD(P)-binding domain"/>
    <property type="match status" value="1"/>
</dbReference>
<dbReference type="PANTHER" id="PTHR10632:SF2">
    <property type="entry name" value="SULFIDE:QUINONE OXIDOREDUCTASE, MITOCHONDRIAL"/>
    <property type="match status" value="1"/>
</dbReference>
<proteinExistence type="predicted"/>
<accession>A0A0R3WP98</accession>
<evidence type="ECO:0000313" key="3">
    <source>
        <dbReference type="WBParaSite" id="TTAC_0000258801-mRNA-1"/>
    </source>
</evidence>